<feature type="compositionally biased region" description="Pro residues" evidence="1">
    <location>
        <begin position="28"/>
        <end position="41"/>
    </location>
</feature>
<evidence type="ECO:0000313" key="2">
    <source>
        <dbReference type="EMBL" id="KDQ49985.1"/>
    </source>
</evidence>
<organism evidence="2 3">
    <name type="scientific">Jaapia argillacea MUCL 33604</name>
    <dbReference type="NCBI Taxonomy" id="933084"/>
    <lineage>
        <taxon>Eukaryota</taxon>
        <taxon>Fungi</taxon>
        <taxon>Dikarya</taxon>
        <taxon>Basidiomycota</taxon>
        <taxon>Agaricomycotina</taxon>
        <taxon>Agaricomycetes</taxon>
        <taxon>Agaricomycetidae</taxon>
        <taxon>Jaapiales</taxon>
        <taxon>Jaapiaceae</taxon>
        <taxon>Jaapia</taxon>
    </lineage>
</organism>
<feature type="compositionally biased region" description="Polar residues" evidence="1">
    <location>
        <begin position="127"/>
        <end position="140"/>
    </location>
</feature>
<gene>
    <name evidence="2" type="ORF">JAAARDRAFT_200329</name>
</gene>
<dbReference type="OrthoDB" id="3063776at2759"/>
<name>A0A067P858_9AGAM</name>
<protein>
    <submittedName>
        <fullName evidence="2">Uncharacterized protein</fullName>
    </submittedName>
</protein>
<evidence type="ECO:0000313" key="3">
    <source>
        <dbReference type="Proteomes" id="UP000027265"/>
    </source>
</evidence>
<feature type="compositionally biased region" description="Low complexity" evidence="1">
    <location>
        <begin position="189"/>
        <end position="203"/>
    </location>
</feature>
<proteinExistence type="predicted"/>
<dbReference type="InParanoid" id="A0A067P858"/>
<dbReference type="HOGENOM" id="CLU_523807_0_0_1"/>
<feature type="region of interest" description="Disordered" evidence="1">
    <location>
        <begin position="1"/>
        <end position="56"/>
    </location>
</feature>
<dbReference type="AlphaFoldDB" id="A0A067P858"/>
<sequence>MSFLEWNSLDSVENSTLRPPSGVTTPSPSLPSLPVPPPDPIPSQGTVHPPVAPVVTGTSTLRQCPRCTKQVTIRKNGNDYHFLTHIGSKQCDKEVKWLEKQRLQAEIGAQTSNSPIGLLSDGRAGPSHSQNQQFTHTTPPTQAVYHPEQQYIPSHPPAPASQPSLPYPLSHLPLRSVPLTRAMSYEGHLPLTRPTTPPTAFSRDSSRQPPSPPYPPSCTQLQEENVRVGSSGVVSRDEEDLYAAMIRQCTDISVEWRPGSLWDLYPFQNHAYSTYGWEPVSIKNDHWIRLRSIKCLRQISTSGTKSCLCCAVIPSTVAFRTVVQRAEEALAHTVYKYLSSRQLLVVLRRVAEQYRMESLRVLNLSQKLDTMLKRTNDYQRINMLLATNDFQRLQQLIVVALRWGASPCAIIVKLGQCINCTYHATGSYNDRELDVAFLVKAIGGPRLLYTLQKSYGLVSYSTVLRNRHVPDLIPSVTKPQADEIDANIASFFGEEQRPMLPLCGHSIFIDGIVMSALALA</sequence>
<feature type="compositionally biased region" description="Polar residues" evidence="1">
    <location>
        <begin position="8"/>
        <end position="18"/>
    </location>
</feature>
<dbReference type="EMBL" id="KL197768">
    <property type="protein sequence ID" value="KDQ49985.1"/>
    <property type="molecule type" value="Genomic_DNA"/>
</dbReference>
<feature type="region of interest" description="Disordered" evidence="1">
    <location>
        <begin position="108"/>
        <end position="140"/>
    </location>
</feature>
<reference evidence="3" key="1">
    <citation type="journal article" date="2014" name="Proc. Natl. Acad. Sci. U.S.A.">
        <title>Extensive sampling of basidiomycete genomes demonstrates inadequacy of the white-rot/brown-rot paradigm for wood decay fungi.</title>
        <authorList>
            <person name="Riley R."/>
            <person name="Salamov A.A."/>
            <person name="Brown D.W."/>
            <person name="Nagy L.G."/>
            <person name="Floudas D."/>
            <person name="Held B.W."/>
            <person name="Levasseur A."/>
            <person name="Lombard V."/>
            <person name="Morin E."/>
            <person name="Otillar R."/>
            <person name="Lindquist E.A."/>
            <person name="Sun H."/>
            <person name="LaButti K.M."/>
            <person name="Schmutz J."/>
            <person name="Jabbour D."/>
            <person name="Luo H."/>
            <person name="Baker S.E."/>
            <person name="Pisabarro A.G."/>
            <person name="Walton J.D."/>
            <person name="Blanchette R.A."/>
            <person name="Henrissat B."/>
            <person name="Martin F."/>
            <person name="Cullen D."/>
            <person name="Hibbett D.S."/>
            <person name="Grigoriev I.V."/>
        </authorList>
    </citation>
    <scope>NUCLEOTIDE SEQUENCE [LARGE SCALE GENOMIC DNA]</scope>
    <source>
        <strain evidence="3">MUCL 33604</strain>
    </source>
</reference>
<dbReference type="Proteomes" id="UP000027265">
    <property type="component" value="Unassembled WGS sequence"/>
</dbReference>
<accession>A0A067P858</accession>
<evidence type="ECO:0000256" key="1">
    <source>
        <dbReference type="SAM" id="MobiDB-lite"/>
    </source>
</evidence>
<keyword evidence="3" id="KW-1185">Reference proteome</keyword>
<feature type="region of interest" description="Disordered" evidence="1">
    <location>
        <begin position="188"/>
        <end position="220"/>
    </location>
</feature>